<dbReference type="EMBL" id="LK032225">
    <property type="protein sequence ID" value="CDY28749.1"/>
    <property type="molecule type" value="Genomic_DNA"/>
</dbReference>
<gene>
    <name evidence="2" type="primary">BnaCnng06350D</name>
    <name evidence="1" type="ORF">DARMORV10_C05P63570.1</name>
    <name evidence="2" type="ORF">GSBRNA2T00041389001</name>
</gene>
<name>A0A078GU92_BRANA</name>
<dbReference type="PaxDb" id="3708-A0A078GU92"/>
<dbReference type="EMBL" id="HG994369">
    <property type="protein sequence ID" value="CAF1940972.1"/>
    <property type="molecule type" value="Genomic_DNA"/>
</dbReference>
<proteinExistence type="predicted"/>
<reference evidence="2" key="2">
    <citation type="submission" date="2014-06" db="EMBL/GenBank/DDBJ databases">
        <authorList>
            <person name="Genoscope - CEA"/>
        </authorList>
    </citation>
    <scope>NUCLEOTIDE SEQUENCE</scope>
</reference>
<evidence type="ECO:0000313" key="1">
    <source>
        <dbReference type="EMBL" id="CAF1940972.1"/>
    </source>
</evidence>
<reference evidence="2 3" key="1">
    <citation type="journal article" date="2014" name="Science">
        <title>Plant genetics. Early allopolyploid evolution in the post-Neolithic Brassica napus oilseed genome.</title>
        <authorList>
            <person name="Chalhoub B."/>
            <person name="Denoeud F."/>
            <person name="Liu S."/>
            <person name="Parkin I.A."/>
            <person name="Tang H."/>
            <person name="Wang X."/>
            <person name="Chiquet J."/>
            <person name="Belcram H."/>
            <person name="Tong C."/>
            <person name="Samans B."/>
            <person name="Correa M."/>
            <person name="Da Silva C."/>
            <person name="Just J."/>
            <person name="Falentin C."/>
            <person name="Koh C.S."/>
            <person name="Le Clainche I."/>
            <person name="Bernard M."/>
            <person name="Bento P."/>
            <person name="Noel B."/>
            <person name="Labadie K."/>
            <person name="Alberti A."/>
            <person name="Charles M."/>
            <person name="Arnaud D."/>
            <person name="Guo H."/>
            <person name="Daviaud C."/>
            <person name="Alamery S."/>
            <person name="Jabbari K."/>
            <person name="Zhao M."/>
            <person name="Edger P.P."/>
            <person name="Chelaifa H."/>
            <person name="Tack D."/>
            <person name="Lassalle G."/>
            <person name="Mestiri I."/>
            <person name="Schnel N."/>
            <person name="Le Paslier M.C."/>
            <person name="Fan G."/>
            <person name="Renault V."/>
            <person name="Bayer P.E."/>
            <person name="Golicz A.A."/>
            <person name="Manoli S."/>
            <person name="Lee T.H."/>
            <person name="Thi V.H."/>
            <person name="Chalabi S."/>
            <person name="Hu Q."/>
            <person name="Fan C."/>
            <person name="Tollenaere R."/>
            <person name="Lu Y."/>
            <person name="Battail C."/>
            <person name="Shen J."/>
            <person name="Sidebottom C.H."/>
            <person name="Wang X."/>
            <person name="Canaguier A."/>
            <person name="Chauveau A."/>
            <person name="Berard A."/>
            <person name="Deniot G."/>
            <person name="Guan M."/>
            <person name="Liu Z."/>
            <person name="Sun F."/>
            <person name="Lim Y.P."/>
            <person name="Lyons E."/>
            <person name="Town C.D."/>
            <person name="Bancroft I."/>
            <person name="Wang X."/>
            <person name="Meng J."/>
            <person name="Ma J."/>
            <person name="Pires J.C."/>
            <person name="King G.J."/>
            <person name="Brunel D."/>
            <person name="Delourme R."/>
            <person name="Renard M."/>
            <person name="Aury J.M."/>
            <person name="Adams K.L."/>
            <person name="Batley J."/>
            <person name="Snowdon R.J."/>
            <person name="Tost J."/>
            <person name="Edwards D."/>
            <person name="Zhou Y."/>
            <person name="Hua W."/>
            <person name="Sharpe A.G."/>
            <person name="Paterson A.H."/>
            <person name="Guan C."/>
            <person name="Wincker P."/>
        </authorList>
    </citation>
    <scope>NUCLEOTIDE SEQUENCE [LARGE SCALE GENOMIC DNA]</scope>
    <source>
        <strain evidence="3">cv. Darmor-bzh</strain>
    </source>
</reference>
<evidence type="ECO:0000313" key="2">
    <source>
        <dbReference type="EMBL" id="CDY28749.1"/>
    </source>
</evidence>
<keyword evidence="3" id="KW-1185">Reference proteome</keyword>
<dbReference type="Gramene" id="CDY28749">
    <property type="protein sequence ID" value="CDY28749"/>
    <property type="gene ID" value="GSBRNA2T00041389001"/>
</dbReference>
<sequence length="78" mass="8999">MGLVSYYIYKYTFYSSIELVMEKVILIHYELFENTSNALSNFFKFVPKFAVVGMSLGAYPVYVNASNNTSRLSGAWFR</sequence>
<dbReference type="Proteomes" id="UP000028999">
    <property type="component" value="Unassembled WGS sequence"/>
</dbReference>
<protein>
    <submittedName>
        <fullName evidence="1">(rape) hypothetical protein</fullName>
    </submittedName>
    <submittedName>
        <fullName evidence="2">BnaCnng06350D protein</fullName>
    </submittedName>
</protein>
<evidence type="ECO:0000313" key="3">
    <source>
        <dbReference type="Proteomes" id="UP000028999"/>
    </source>
</evidence>
<accession>A0A078GU92</accession>
<dbReference type="Proteomes" id="UP001295469">
    <property type="component" value="Chromosome C05"/>
</dbReference>
<organism evidence="2 3">
    <name type="scientific">Brassica napus</name>
    <name type="common">Rape</name>
    <dbReference type="NCBI Taxonomy" id="3708"/>
    <lineage>
        <taxon>Eukaryota</taxon>
        <taxon>Viridiplantae</taxon>
        <taxon>Streptophyta</taxon>
        <taxon>Embryophyta</taxon>
        <taxon>Tracheophyta</taxon>
        <taxon>Spermatophyta</taxon>
        <taxon>Magnoliopsida</taxon>
        <taxon>eudicotyledons</taxon>
        <taxon>Gunneridae</taxon>
        <taxon>Pentapetalae</taxon>
        <taxon>rosids</taxon>
        <taxon>malvids</taxon>
        <taxon>Brassicales</taxon>
        <taxon>Brassicaceae</taxon>
        <taxon>Brassiceae</taxon>
        <taxon>Brassica</taxon>
    </lineage>
</organism>
<reference evidence="1" key="3">
    <citation type="submission" date="2021-01" db="EMBL/GenBank/DDBJ databases">
        <authorList>
            <consortium name="Genoscope - CEA"/>
            <person name="William W."/>
        </authorList>
    </citation>
    <scope>NUCLEOTIDE SEQUENCE</scope>
</reference>
<dbReference type="AlphaFoldDB" id="A0A078GU92"/>